<dbReference type="RefSeq" id="WP_099520735.1">
    <property type="nucleotide sequence ID" value="NZ_CP016808.1"/>
</dbReference>
<evidence type="ECO:0000256" key="1">
    <source>
        <dbReference type="SAM" id="MobiDB-lite"/>
    </source>
</evidence>
<feature type="domain" description="Bro-N" evidence="2">
    <location>
        <begin position="21"/>
        <end position="107"/>
    </location>
</feature>
<gene>
    <name evidence="3" type="ORF">BBD42_27070</name>
</gene>
<feature type="region of interest" description="Disordered" evidence="1">
    <location>
        <begin position="1"/>
        <end position="24"/>
    </location>
</feature>
<sequence length="279" mass="31871">MTDKPVDGNVSPFEQARQEDEHGNEFWSARDMARLLDYVEYRNFKPVIDRAKQACENSGQSVEDHFVDMHDMIATGKGARRKVKSVALSRYACYLIIQNADPAKEIVALGQTYFAVQTRKQELFEQATEDERRVMLREELRKHNSQLADAAYQAGVESDIDFAVFQNHGYKGLYGGLDAKGIHQYKGLKKSQKILDHMGSTELAANLFRATQTEEKIRRESIQGKREANKAHFDVGAKVRQTIEELGGTMPEELPTHEDVKKVERRLQKQQAEQLPDEQ</sequence>
<dbReference type="AlphaFoldDB" id="A0A1B2DPV8"/>
<feature type="compositionally biased region" description="Basic and acidic residues" evidence="1">
    <location>
        <begin position="254"/>
        <end position="267"/>
    </location>
</feature>
<evidence type="ECO:0000259" key="2">
    <source>
        <dbReference type="Pfam" id="PF02498"/>
    </source>
</evidence>
<dbReference type="EMBL" id="CP016808">
    <property type="protein sequence ID" value="ANY69746.1"/>
    <property type="molecule type" value="Genomic_DNA"/>
</dbReference>
<dbReference type="InterPro" id="IPR003497">
    <property type="entry name" value="BRO_N_domain"/>
</dbReference>
<feature type="region of interest" description="Disordered" evidence="1">
    <location>
        <begin position="246"/>
        <end position="279"/>
    </location>
</feature>
<proteinExistence type="predicted"/>
<organism evidence="3">
    <name type="scientific">Paenibacillus sp. BIHB 4019</name>
    <dbReference type="NCBI Taxonomy" id="1870819"/>
    <lineage>
        <taxon>Bacteria</taxon>
        <taxon>Bacillati</taxon>
        <taxon>Bacillota</taxon>
        <taxon>Bacilli</taxon>
        <taxon>Bacillales</taxon>
        <taxon>Paenibacillaceae</taxon>
        <taxon>Paenibacillus</taxon>
    </lineage>
</organism>
<name>A0A1B2DPV8_9BACL</name>
<dbReference type="Pfam" id="PF02498">
    <property type="entry name" value="Bro-N"/>
    <property type="match status" value="1"/>
</dbReference>
<evidence type="ECO:0000313" key="3">
    <source>
        <dbReference type="EMBL" id="ANY69746.1"/>
    </source>
</evidence>
<accession>A0A1B2DPV8</accession>
<dbReference type="NCBIfam" id="NF008573">
    <property type="entry name" value="PRK11525.1"/>
    <property type="match status" value="1"/>
</dbReference>
<reference evidence="3" key="1">
    <citation type="submission" date="2016-08" db="EMBL/GenBank/DDBJ databases">
        <title>Complete Genome Seqeunce of Paenibacillus sp. BIHB 4019 from tea rhizoplane.</title>
        <authorList>
            <person name="Thakur R."/>
            <person name="Swarnkar M.K."/>
            <person name="Gulati A."/>
        </authorList>
    </citation>
    <scope>NUCLEOTIDE SEQUENCE [LARGE SCALE GENOMIC DNA]</scope>
    <source>
        <strain evidence="3">BIHB4019</strain>
    </source>
</reference>
<protein>
    <submittedName>
        <fullName evidence="3">DNA damage-inducible protein D</fullName>
    </submittedName>
</protein>